<dbReference type="Proteomes" id="UP001176521">
    <property type="component" value="Unassembled WGS sequence"/>
</dbReference>
<evidence type="ECO:0000256" key="1">
    <source>
        <dbReference type="SAM" id="Coils"/>
    </source>
</evidence>
<accession>A0AAN6G3H2</accession>
<feature type="region of interest" description="Disordered" evidence="2">
    <location>
        <begin position="305"/>
        <end position="354"/>
    </location>
</feature>
<sequence length="354" mass="40870">MPHDVENDILVRAFRERYERAWSLPRPRQQVDSVWNLALQHIEHNTEPAGRADELEERRADLSQRVRDAAGYFNDAQQQYDNLQERYDLLASELEHALDDSARQSNLLTEYERSAQDFQARLEAAETGLRARRDDDAEIRLDRLKLSKELYDSRACVAKLELQVAEAERLQQEQQTAFQQRLEKERGQYRQQLDDLHLRHADQHAATVKEHRQHIDGLEGELRNRSRTLRDECDAADRRADALQQDLKIVSDECGRLRAQLHQEQEQNQRLTTELGLERQRHAHTHADSRLRTTSLARIAAVALDSAGSEPSHQHSEASSFQSRVVLERASSPGPLDPVSDFDPPSSPSDPFFR</sequence>
<comment type="caution">
    <text evidence="3">The sequence shown here is derived from an EMBL/GenBank/DDBJ whole genome shotgun (WGS) entry which is preliminary data.</text>
</comment>
<feature type="coiled-coil region" evidence="1">
    <location>
        <begin position="157"/>
        <end position="199"/>
    </location>
</feature>
<evidence type="ECO:0000256" key="2">
    <source>
        <dbReference type="SAM" id="MobiDB-lite"/>
    </source>
</evidence>
<gene>
    <name evidence="3" type="ORF">OC842_007660</name>
</gene>
<dbReference type="EMBL" id="JAPDMQ010001155">
    <property type="protein sequence ID" value="KAK0518838.1"/>
    <property type="molecule type" value="Genomic_DNA"/>
</dbReference>
<keyword evidence="4" id="KW-1185">Reference proteome</keyword>
<feature type="coiled-coil region" evidence="1">
    <location>
        <begin position="226"/>
        <end position="281"/>
    </location>
</feature>
<reference evidence="3" key="1">
    <citation type="journal article" date="2023" name="PhytoFront">
        <title>Draft Genome Resources of Seven Strains of Tilletia horrida, Causal Agent of Kernel Smut of Rice.</title>
        <authorList>
            <person name="Khanal S."/>
            <person name="Antony Babu S."/>
            <person name="Zhou X.G."/>
        </authorList>
    </citation>
    <scope>NUCLEOTIDE SEQUENCE</scope>
    <source>
        <strain evidence="3">TX3</strain>
    </source>
</reference>
<dbReference type="AlphaFoldDB" id="A0AAN6G3H2"/>
<feature type="non-terminal residue" evidence="3">
    <location>
        <position position="354"/>
    </location>
</feature>
<organism evidence="3 4">
    <name type="scientific">Tilletia horrida</name>
    <dbReference type="NCBI Taxonomy" id="155126"/>
    <lineage>
        <taxon>Eukaryota</taxon>
        <taxon>Fungi</taxon>
        <taxon>Dikarya</taxon>
        <taxon>Basidiomycota</taxon>
        <taxon>Ustilaginomycotina</taxon>
        <taxon>Exobasidiomycetes</taxon>
        <taxon>Tilletiales</taxon>
        <taxon>Tilletiaceae</taxon>
        <taxon>Tilletia</taxon>
    </lineage>
</organism>
<feature type="compositionally biased region" description="Low complexity" evidence="2">
    <location>
        <begin position="337"/>
        <end position="354"/>
    </location>
</feature>
<keyword evidence="1" id="KW-0175">Coiled coil</keyword>
<evidence type="ECO:0000313" key="3">
    <source>
        <dbReference type="EMBL" id="KAK0518838.1"/>
    </source>
</evidence>
<evidence type="ECO:0000313" key="4">
    <source>
        <dbReference type="Proteomes" id="UP001176521"/>
    </source>
</evidence>
<protein>
    <submittedName>
        <fullName evidence="3">Uncharacterized protein</fullName>
    </submittedName>
</protein>
<proteinExistence type="predicted"/>
<feature type="coiled-coil region" evidence="1">
    <location>
        <begin position="52"/>
        <end position="128"/>
    </location>
</feature>
<name>A0AAN6G3H2_9BASI</name>